<evidence type="ECO:0000313" key="2">
    <source>
        <dbReference type="Proteomes" id="UP000541352"/>
    </source>
</evidence>
<gene>
    <name evidence="1" type="ORF">FHS57_004469</name>
</gene>
<reference evidence="1 2" key="1">
    <citation type="submission" date="2020-08" db="EMBL/GenBank/DDBJ databases">
        <title>Genomic Encyclopedia of Type Strains, Phase IV (KMG-IV): sequencing the most valuable type-strain genomes for metagenomic binning, comparative biology and taxonomic classification.</title>
        <authorList>
            <person name="Goeker M."/>
        </authorList>
    </citation>
    <scope>NUCLEOTIDE SEQUENCE [LARGE SCALE GENOMIC DNA]</scope>
    <source>
        <strain evidence="1 2">DSM 17976</strain>
    </source>
</reference>
<dbReference type="Proteomes" id="UP000541352">
    <property type="component" value="Unassembled WGS sequence"/>
</dbReference>
<dbReference type="AlphaFoldDB" id="A0A7W6ES78"/>
<dbReference type="InterPro" id="IPR011047">
    <property type="entry name" value="Quinoprotein_ADH-like_sf"/>
</dbReference>
<dbReference type="InterPro" id="IPR008928">
    <property type="entry name" value="6-hairpin_glycosidase_sf"/>
</dbReference>
<accession>A0A7W6ES78</accession>
<organism evidence="1 2">
    <name type="scientific">Runella defluvii</name>
    <dbReference type="NCBI Taxonomy" id="370973"/>
    <lineage>
        <taxon>Bacteria</taxon>
        <taxon>Pseudomonadati</taxon>
        <taxon>Bacteroidota</taxon>
        <taxon>Cytophagia</taxon>
        <taxon>Cytophagales</taxon>
        <taxon>Spirosomataceae</taxon>
        <taxon>Runella</taxon>
    </lineage>
</organism>
<sequence>MSTIKTVLFVCFCAVLFSKCSPKNSTATQQPVHQDTPFWQDYSVKFYAQPTDGTLLSAYSDRNGVIKVLTDKGLAQPYDGHFLYHGKLQPDGTYRPLKNKKISALGVYESQFVCLDDKTVLSNSWAGKLFSKHQLPTARLFAGGANFEFLVSDGKALYLVNDSKLLWKGSLSSDEALQMSYQASSGTYWILGRQGLYSFKNNQLNNVFSGANLTAFDVSTDNKKIFIGTSDGYIEWDMATQKQVGDIRKKLPWTDITAVKSIGDKIWFGTTDGAFALRADGKFDYYNGERWLPSNQVVHISEGPSNSALVLTKGGLGQICFKQMTLHEKAMYYEQQVRSRHIRNGFNASLDNMEKGNIGTGYLADSDNDGLWTSMYLGGEVYRYAVTKDPEALQNCREAFEAMERLYSINPVKGFPSRSYERSGFIPQLSDPERWQHSADPEWDWKATTSSDEAVGHIFAFGTMAELIDDPSLKKRAITLIDSLMNHIVQNNYYLIDFDGKPTTWGRWSPEYVNAMPKNVGDRKITSSNIVAMLQTAYHFTKKEIYKEKAFELMNKHGYFENLMRPMKEIGSAADDADALSKVLSDGWNHSDDEMYFVCYWGLYRYAFNDTLKTHFKEAIIDHWQIERPEKEGAWNIFTALTGAKDFDLNESVWYLQEHPLDLIDWSISNSHRKDIEKLSPNFRGQTTKEVLPPDERPVQRHNANMFDLDRKGSNGTSEHSAGDIWLLPYWLGRYLGVISEPKK</sequence>
<evidence type="ECO:0000313" key="1">
    <source>
        <dbReference type="EMBL" id="MBB3840449.1"/>
    </source>
</evidence>
<dbReference type="Gene3D" id="2.130.10.10">
    <property type="entry name" value="YVTN repeat-like/Quinoprotein amine dehydrogenase"/>
    <property type="match status" value="1"/>
</dbReference>
<name>A0A7W6ES78_9BACT</name>
<keyword evidence="2" id="KW-1185">Reference proteome</keyword>
<dbReference type="GO" id="GO:0005975">
    <property type="term" value="P:carbohydrate metabolic process"/>
    <property type="evidence" value="ECO:0007669"/>
    <property type="project" value="InterPro"/>
</dbReference>
<dbReference type="RefSeq" id="WP_183977429.1">
    <property type="nucleotide sequence ID" value="NZ_JACIBY010000011.1"/>
</dbReference>
<dbReference type="EMBL" id="JACIBY010000011">
    <property type="protein sequence ID" value="MBB3840449.1"/>
    <property type="molecule type" value="Genomic_DNA"/>
</dbReference>
<comment type="caution">
    <text evidence="1">The sequence shown here is derived from an EMBL/GenBank/DDBJ whole genome shotgun (WGS) entry which is preliminary data.</text>
</comment>
<dbReference type="SUPFAM" id="SSF50998">
    <property type="entry name" value="Quinoprotein alcohol dehydrogenase-like"/>
    <property type="match status" value="1"/>
</dbReference>
<dbReference type="InterPro" id="IPR015943">
    <property type="entry name" value="WD40/YVTN_repeat-like_dom_sf"/>
</dbReference>
<protein>
    <submittedName>
        <fullName evidence="1">Uncharacterized protein</fullName>
    </submittedName>
</protein>
<dbReference type="SUPFAM" id="SSF48208">
    <property type="entry name" value="Six-hairpin glycosidases"/>
    <property type="match status" value="1"/>
</dbReference>
<proteinExistence type="predicted"/>